<dbReference type="GO" id="GO:0000978">
    <property type="term" value="F:RNA polymerase II cis-regulatory region sequence-specific DNA binding"/>
    <property type="evidence" value="ECO:0007669"/>
    <property type="project" value="TreeGrafter"/>
</dbReference>
<keyword evidence="2" id="KW-0805">Transcription regulation</keyword>
<dbReference type="InterPro" id="IPR036864">
    <property type="entry name" value="Zn2-C6_fun-type_DNA-bd_sf"/>
</dbReference>
<accession>A0A423WDA9</accession>
<gene>
    <name evidence="7" type="ORF">VMCG_05845</name>
</gene>
<dbReference type="EMBL" id="LKEA01000019">
    <property type="protein sequence ID" value="ROW01361.1"/>
    <property type="molecule type" value="Genomic_DNA"/>
</dbReference>
<dbReference type="SMART" id="SM00906">
    <property type="entry name" value="Fungal_trans"/>
    <property type="match status" value="1"/>
</dbReference>
<dbReference type="Pfam" id="PF04082">
    <property type="entry name" value="Fungal_trans"/>
    <property type="match status" value="1"/>
</dbReference>
<dbReference type="PANTHER" id="PTHR47424">
    <property type="entry name" value="REGULATORY PROTEIN GAL4"/>
    <property type="match status" value="1"/>
</dbReference>
<dbReference type="GO" id="GO:0000435">
    <property type="term" value="P:positive regulation of transcription from RNA polymerase II promoter by galactose"/>
    <property type="evidence" value="ECO:0007669"/>
    <property type="project" value="TreeGrafter"/>
</dbReference>
<feature type="compositionally biased region" description="Polar residues" evidence="5">
    <location>
        <begin position="93"/>
        <end position="116"/>
    </location>
</feature>
<feature type="compositionally biased region" description="Polar residues" evidence="5">
    <location>
        <begin position="293"/>
        <end position="311"/>
    </location>
</feature>
<evidence type="ECO:0000256" key="4">
    <source>
        <dbReference type="ARBA" id="ARBA00023242"/>
    </source>
</evidence>
<dbReference type="SUPFAM" id="SSF57701">
    <property type="entry name" value="Zn2/Cys6 DNA-binding domain"/>
    <property type="match status" value="1"/>
</dbReference>
<proteinExistence type="predicted"/>
<reference evidence="7 8" key="1">
    <citation type="submission" date="2015-09" db="EMBL/GenBank/DDBJ databases">
        <title>Host preference determinants of Valsa canker pathogens revealed by comparative genomics.</title>
        <authorList>
            <person name="Yin Z."/>
            <person name="Huang L."/>
        </authorList>
    </citation>
    <scope>NUCLEOTIDE SEQUENCE [LARGE SCALE GENOMIC DNA]</scope>
    <source>
        <strain evidence="7 8">03-1</strain>
    </source>
</reference>
<dbReference type="CDD" id="cd00067">
    <property type="entry name" value="GAL4"/>
    <property type="match status" value="1"/>
</dbReference>
<dbReference type="Gene3D" id="4.10.240.10">
    <property type="entry name" value="Zn(2)-C6 fungal-type DNA-binding domain"/>
    <property type="match status" value="1"/>
</dbReference>
<feature type="compositionally biased region" description="Gly residues" evidence="5">
    <location>
        <begin position="816"/>
        <end position="831"/>
    </location>
</feature>
<keyword evidence="8" id="KW-1185">Reference proteome</keyword>
<feature type="compositionally biased region" description="Basic residues" evidence="5">
    <location>
        <begin position="136"/>
        <end position="145"/>
    </location>
</feature>
<feature type="region of interest" description="Disordered" evidence="5">
    <location>
        <begin position="762"/>
        <end position="844"/>
    </location>
</feature>
<evidence type="ECO:0000256" key="5">
    <source>
        <dbReference type="SAM" id="MobiDB-lite"/>
    </source>
</evidence>
<dbReference type="InterPro" id="IPR007219">
    <property type="entry name" value="XnlR_reg_dom"/>
</dbReference>
<evidence type="ECO:0000256" key="3">
    <source>
        <dbReference type="ARBA" id="ARBA00023163"/>
    </source>
</evidence>
<dbReference type="InterPro" id="IPR001138">
    <property type="entry name" value="Zn2Cys6_DnaBD"/>
</dbReference>
<feature type="compositionally biased region" description="Polar residues" evidence="5">
    <location>
        <begin position="57"/>
        <end position="81"/>
    </location>
</feature>
<protein>
    <recommendedName>
        <fullName evidence="6">Zn(2)-C6 fungal-type domain-containing protein</fullName>
    </recommendedName>
</protein>
<comment type="caution">
    <text evidence="7">The sequence shown here is derived from an EMBL/GenBank/DDBJ whole genome shotgun (WGS) entry which is preliminary data.</text>
</comment>
<dbReference type="GO" id="GO:0006351">
    <property type="term" value="P:DNA-templated transcription"/>
    <property type="evidence" value="ECO:0007669"/>
    <property type="project" value="InterPro"/>
</dbReference>
<evidence type="ECO:0000313" key="8">
    <source>
        <dbReference type="Proteomes" id="UP000283895"/>
    </source>
</evidence>
<keyword evidence="1" id="KW-0479">Metal-binding</keyword>
<dbReference type="Pfam" id="PF00172">
    <property type="entry name" value="Zn_clus"/>
    <property type="match status" value="1"/>
</dbReference>
<feature type="compositionally biased region" description="Polar residues" evidence="5">
    <location>
        <begin position="766"/>
        <end position="796"/>
    </location>
</feature>
<dbReference type="STRING" id="356882.A0A423WDA9"/>
<organism evidence="7 8">
    <name type="scientific">Cytospora schulzeri</name>
    <dbReference type="NCBI Taxonomy" id="448051"/>
    <lineage>
        <taxon>Eukaryota</taxon>
        <taxon>Fungi</taxon>
        <taxon>Dikarya</taxon>
        <taxon>Ascomycota</taxon>
        <taxon>Pezizomycotina</taxon>
        <taxon>Sordariomycetes</taxon>
        <taxon>Sordariomycetidae</taxon>
        <taxon>Diaporthales</taxon>
        <taxon>Cytosporaceae</taxon>
        <taxon>Cytospora</taxon>
    </lineage>
</organism>
<dbReference type="CDD" id="cd12148">
    <property type="entry name" value="fungal_TF_MHR"/>
    <property type="match status" value="1"/>
</dbReference>
<evidence type="ECO:0000256" key="1">
    <source>
        <dbReference type="ARBA" id="ARBA00022723"/>
    </source>
</evidence>
<dbReference type="GO" id="GO:0005634">
    <property type="term" value="C:nucleus"/>
    <property type="evidence" value="ECO:0007669"/>
    <property type="project" value="TreeGrafter"/>
</dbReference>
<dbReference type="Proteomes" id="UP000283895">
    <property type="component" value="Unassembled WGS sequence"/>
</dbReference>
<sequence>MEHLETQVSDLRSFLPGAPPAGANSAAAAAVTAAAESAAMPIGMAGGAMGIGPGAALSSTPRHPSQSAGSPVSAVGSNSAHPSPLPYNPNHDAAQSSRSFNPSSLSGGPTATSGSATVGAKRKQDGGLEDASLKQQRSKRNRCKRRKIKCNGETPCQRCGNLNLSCLYAPNCCSNNFKDSDEFREMSDTVTRLQEQVDTLFQNMNTLRQETLRLAPIQDRVLPLPTAASVTPSPSNTMSSMHKPDLPPFRAPLLFRGPTSASFTVDVAKNTLHNMGYANAEGAEENGIAMEETSGTSPLPSRPSVSETPRSGPQDPLWDFDGDEMIRLCRFHEEEVGIMYPVVNINDVMNHANLLANWMESAKKHGFTAAGVSLDEGFNDIKTLTLKIIMCCALVVEEHGYSAKAIRLWDSIQPIADKMLMSDPSDLTNLPFLALVGGYRFLSNDEVLAWRVMGQVARLCLEMGIHRRDVIAKIEGEQQRKNAINTFWSAYVLDRRWSFGTGFPFVVHDDKIDPQLPYPEDHPYLSSMITFSKLGAKIWRLVDYFDSVLIRELKPEDFENLDREILEWYETIPEDIKISGLHHQLPLPSTPTYNVERLQIWTRLRLNQIRIWLYTPVLHSASSIDKNAKLAQRAVDLSKETIRYLTILNTHTDVYRRIQVFYHHFLTSAIAVLFLASTHAPLRFSAQCREEFHMSLELIKDMSAKSWVSQRLWRTVKSLEAYAPRLGLLQDDDPRQRESVALTMAGMAKGRASRPPSAITIHRHSSVSSGGHQPTPSPGMTSGHAGQQHPTPSRMGSLTPHGGGGGRDSPRPTSGVSGGGGHGGQARGGPPGRTVPPPDDLENGLRLTTEMSRMFEGFASGGAHGVQFGGSNHGDEFYGGNGSGGGYHAGNGHFGHLGDGEGVYQHMKEMF</sequence>
<dbReference type="PROSITE" id="PS50048">
    <property type="entry name" value="ZN2_CY6_FUNGAL_2"/>
    <property type="match status" value="1"/>
</dbReference>
<feature type="region of interest" description="Disordered" evidence="5">
    <location>
        <begin position="291"/>
        <end position="317"/>
    </location>
</feature>
<evidence type="ECO:0000259" key="6">
    <source>
        <dbReference type="PROSITE" id="PS50048"/>
    </source>
</evidence>
<evidence type="ECO:0000313" key="7">
    <source>
        <dbReference type="EMBL" id="ROW01361.1"/>
    </source>
</evidence>
<name>A0A423WDA9_9PEZI</name>
<dbReference type="GO" id="GO:0000981">
    <property type="term" value="F:DNA-binding transcription factor activity, RNA polymerase II-specific"/>
    <property type="evidence" value="ECO:0007669"/>
    <property type="project" value="InterPro"/>
</dbReference>
<keyword evidence="3" id="KW-0804">Transcription</keyword>
<dbReference type="InterPro" id="IPR051127">
    <property type="entry name" value="Fungal_SecMet_Regulators"/>
</dbReference>
<dbReference type="AlphaFoldDB" id="A0A423WDA9"/>
<feature type="domain" description="Zn(2)-C6 fungal-type" evidence="6">
    <location>
        <begin position="143"/>
        <end position="168"/>
    </location>
</feature>
<dbReference type="GO" id="GO:0008270">
    <property type="term" value="F:zinc ion binding"/>
    <property type="evidence" value="ECO:0007669"/>
    <property type="project" value="InterPro"/>
</dbReference>
<feature type="region of interest" description="Disordered" evidence="5">
    <location>
        <begin position="55"/>
        <end position="145"/>
    </location>
</feature>
<evidence type="ECO:0000256" key="2">
    <source>
        <dbReference type="ARBA" id="ARBA00023015"/>
    </source>
</evidence>
<dbReference type="PANTHER" id="PTHR47424:SF5">
    <property type="entry name" value="ZN(II)2CYS6 TRANSCRIPTION FACTOR (EUROFUNG)"/>
    <property type="match status" value="1"/>
</dbReference>
<dbReference type="OrthoDB" id="3971593at2759"/>
<keyword evidence="4" id="KW-0539">Nucleus</keyword>